<dbReference type="FunFam" id="3.40.50.720:FF:000041">
    <property type="entry name" value="D-3-phosphoglycerate dehydrogenase"/>
    <property type="match status" value="1"/>
</dbReference>
<evidence type="ECO:0000313" key="9">
    <source>
        <dbReference type="Proteomes" id="UP000176923"/>
    </source>
</evidence>
<dbReference type="InterPro" id="IPR029752">
    <property type="entry name" value="D-isomer_DH_CS1"/>
</dbReference>
<accession>A0A1F5ZNI9</accession>
<dbReference type="Pfam" id="PF00389">
    <property type="entry name" value="2-Hacid_dh"/>
    <property type="match status" value="1"/>
</dbReference>
<evidence type="ECO:0000256" key="4">
    <source>
        <dbReference type="ARBA" id="ARBA00023027"/>
    </source>
</evidence>
<dbReference type="SUPFAM" id="SSF51735">
    <property type="entry name" value="NAD(P)-binding Rossmann-fold domains"/>
    <property type="match status" value="1"/>
</dbReference>
<dbReference type="EMBL" id="MFJL01000034">
    <property type="protein sequence ID" value="OGG13915.1"/>
    <property type="molecule type" value="Genomic_DNA"/>
</dbReference>
<sequence>MTILISDKISQKSVEKLKSAGFTIIYEPEITSSDLKNKIADCDGLIVRSRTKVTQDIIEAGKQLKIIGRVGSGIDNIDKKSADEKGIAVVNAPDANSIAVAELTIGLIITLLRHIPKAVTSMREGLWMKKELQGLELSGKTVGIVGYGNIGKKVGEVLKVAGCKLLVFSRSYKTVESLDELFSKSDIISLHVGLTDETRGMITKELLDKMKPTGYFLNLSRAEVVDGEALYGVLQAGKIAGSAMDVYPEEPLPSNSKWRTLSNVLLTPHIGASTHEAMERASEEVVKQVIKFFKLE</sequence>
<dbReference type="PANTHER" id="PTHR42789:SF1">
    <property type="entry name" value="D-ISOMER SPECIFIC 2-HYDROXYACID DEHYDROGENASE FAMILY PROTEIN (AFU_ORTHOLOGUE AFUA_6G10090)"/>
    <property type="match status" value="1"/>
</dbReference>
<evidence type="ECO:0000259" key="6">
    <source>
        <dbReference type="Pfam" id="PF00389"/>
    </source>
</evidence>
<evidence type="ECO:0000256" key="5">
    <source>
        <dbReference type="RuleBase" id="RU003719"/>
    </source>
</evidence>
<proteinExistence type="inferred from homology"/>
<dbReference type="Proteomes" id="UP000176923">
    <property type="component" value="Unassembled WGS sequence"/>
</dbReference>
<reference evidence="8 9" key="1">
    <citation type="journal article" date="2016" name="Nat. Commun.">
        <title>Thousands of microbial genomes shed light on interconnected biogeochemical processes in an aquifer system.</title>
        <authorList>
            <person name="Anantharaman K."/>
            <person name="Brown C.T."/>
            <person name="Hug L.A."/>
            <person name="Sharon I."/>
            <person name="Castelle C.J."/>
            <person name="Probst A.J."/>
            <person name="Thomas B.C."/>
            <person name="Singh A."/>
            <person name="Wilkins M.J."/>
            <person name="Karaoz U."/>
            <person name="Brodie E.L."/>
            <person name="Williams K.H."/>
            <person name="Hubbard S.S."/>
            <person name="Banfield J.F."/>
        </authorList>
    </citation>
    <scope>NUCLEOTIDE SEQUENCE [LARGE SCALE GENOMIC DNA]</scope>
</reference>
<dbReference type="GO" id="GO:0006564">
    <property type="term" value="P:L-serine biosynthetic process"/>
    <property type="evidence" value="ECO:0007669"/>
    <property type="project" value="UniProtKB-ARBA"/>
</dbReference>
<dbReference type="GO" id="GO:0004617">
    <property type="term" value="F:phosphoglycerate dehydrogenase activity"/>
    <property type="evidence" value="ECO:0007669"/>
    <property type="project" value="UniProtKB-ARBA"/>
</dbReference>
<keyword evidence="3 5" id="KW-0560">Oxidoreductase</keyword>
<evidence type="ECO:0000256" key="1">
    <source>
        <dbReference type="ARBA" id="ARBA00005854"/>
    </source>
</evidence>
<evidence type="ECO:0000259" key="7">
    <source>
        <dbReference type="Pfam" id="PF02826"/>
    </source>
</evidence>
<keyword evidence="4" id="KW-0520">NAD</keyword>
<dbReference type="InterPro" id="IPR050857">
    <property type="entry name" value="D-2-hydroxyacid_DH"/>
</dbReference>
<keyword evidence="2" id="KW-0028">Amino-acid biosynthesis</keyword>
<dbReference type="PROSITE" id="PS00065">
    <property type="entry name" value="D_2_HYDROXYACID_DH_1"/>
    <property type="match status" value="1"/>
</dbReference>
<dbReference type="PANTHER" id="PTHR42789">
    <property type="entry name" value="D-ISOMER SPECIFIC 2-HYDROXYACID DEHYDROGENASE FAMILY PROTEIN (AFU_ORTHOLOGUE AFUA_6G10090)"/>
    <property type="match status" value="1"/>
</dbReference>
<name>A0A1F5ZNI9_9BACT</name>
<dbReference type="InterPro" id="IPR006140">
    <property type="entry name" value="D-isomer_DH_NAD-bd"/>
</dbReference>
<evidence type="ECO:0008006" key="10">
    <source>
        <dbReference type="Google" id="ProtNLM"/>
    </source>
</evidence>
<evidence type="ECO:0000256" key="3">
    <source>
        <dbReference type="ARBA" id="ARBA00023002"/>
    </source>
</evidence>
<dbReference type="Gene3D" id="3.40.50.720">
    <property type="entry name" value="NAD(P)-binding Rossmann-like Domain"/>
    <property type="match status" value="2"/>
</dbReference>
<comment type="caution">
    <text evidence="8">The sequence shown here is derived from an EMBL/GenBank/DDBJ whole genome shotgun (WGS) entry which is preliminary data.</text>
</comment>
<dbReference type="Pfam" id="PF02826">
    <property type="entry name" value="2-Hacid_dh_C"/>
    <property type="match status" value="1"/>
</dbReference>
<organism evidence="8 9">
    <name type="scientific">Candidatus Gottesmanbacteria bacterium RIFCSPHIGHO2_02_FULL_39_11</name>
    <dbReference type="NCBI Taxonomy" id="1798382"/>
    <lineage>
        <taxon>Bacteria</taxon>
        <taxon>Candidatus Gottesmaniibacteriota</taxon>
    </lineage>
</organism>
<dbReference type="GO" id="GO:0051287">
    <property type="term" value="F:NAD binding"/>
    <property type="evidence" value="ECO:0007669"/>
    <property type="project" value="InterPro"/>
</dbReference>
<dbReference type="InterPro" id="IPR006139">
    <property type="entry name" value="D-isomer_2_OHA_DH_cat_dom"/>
</dbReference>
<protein>
    <recommendedName>
        <fullName evidence="10">3-phosphoglycerate dehydrogenase</fullName>
    </recommendedName>
</protein>
<dbReference type="AlphaFoldDB" id="A0A1F5ZNI9"/>
<evidence type="ECO:0000313" key="8">
    <source>
        <dbReference type="EMBL" id="OGG13915.1"/>
    </source>
</evidence>
<dbReference type="CDD" id="cd12173">
    <property type="entry name" value="PGDH_4"/>
    <property type="match status" value="1"/>
</dbReference>
<feature type="domain" description="D-isomer specific 2-hydroxyacid dehydrogenase NAD-binding" evidence="7">
    <location>
        <begin position="105"/>
        <end position="271"/>
    </location>
</feature>
<dbReference type="STRING" id="1798382.A3D77_05235"/>
<dbReference type="GO" id="GO:0047545">
    <property type="term" value="F:(S)-2-hydroxyglutarate dehydrogenase activity"/>
    <property type="evidence" value="ECO:0007669"/>
    <property type="project" value="UniProtKB-ARBA"/>
</dbReference>
<comment type="similarity">
    <text evidence="1 5">Belongs to the D-isomer specific 2-hydroxyacid dehydrogenase family.</text>
</comment>
<dbReference type="InterPro" id="IPR036291">
    <property type="entry name" value="NAD(P)-bd_dom_sf"/>
</dbReference>
<feature type="domain" description="D-isomer specific 2-hydroxyacid dehydrogenase catalytic" evidence="6">
    <location>
        <begin position="3"/>
        <end position="294"/>
    </location>
</feature>
<dbReference type="SUPFAM" id="SSF52283">
    <property type="entry name" value="Formate/glycerate dehydrogenase catalytic domain-like"/>
    <property type="match status" value="1"/>
</dbReference>
<gene>
    <name evidence="8" type="ORF">A3D77_05235</name>
</gene>
<evidence type="ECO:0000256" key="2">
    <source>
        <dbReference type="ARBA" id="ARBA00022605"/>
    </source>
</evidence>